<organism evidence="2 3">
    <name type="scientific">Promicromonospora umidemergens</name>
    <dbReference type="NCBI Taxonomy" id="629679"/>
    <lineage>
        <taxon>Bacteria</taxon>
        <taxon>Bacillati</taxon>
        <taxon>Actinomycetota</taxon>
        <taxon>Actinomycetes</taxon>
        <taxon>Micrococcales</taxon>
        <taxon>Promicromonosporaceae</taxon>
        <taxon>Promicromonospora</taxon>
    </lineage>
</organism>
<name>A0ABP8X707_9MICO</name>
<accession>A0ABP8X707</accession>
<feature type="region of interest" description="Disordered" evidence="1">
    <location>
        <begin position="1"/>
        <end position="48"/>
    </location>
</feature>
<dbReference type="Proteomes" id="UP001500843">
    <property type="component" value="Unassembled WGS sequence"/>
</dbReference>
<evidence type="ECO:0000256" key="1">
    <source>
        <dbReference type="SAM" id="MobiDB-lite"/>
    </source>
</evidence>
<evidence type="ECO:0000313" key="3">
    <source>
        <dbReference type="Proteomes" id="UP001500843"/>
    </source>
</evidence>
<feature type="compositionally biased region" description="Basic and acidic residues" evidence="1">
    <location>
        <begin position="78"/>
        <end position="92"/>
    </location>
</feature>
<sequence>MQPVQRRTPPGSEEDSGNHKRAQAQQADRVVGMRPGARSRIMGRDGAVAAEPRHRFRAQLSRHRCCRWGGRLSRRRTEHTGQRQQHDHEHALHGARACSTSDRDTHSGSILKAQP</sequence>
<dbReference type="EMBL" id="BAABHM010000010">
    <property type="protein sequence ID" value="GAA4699902.1"/>
    <property type="molecule type" value="Genomic_DNA"/>
</dbReference>
<protein>
    <submittedName>
        <fullName evidence="2">Uncharacterized protein</fullName>
    </submittedName>
</protein>
<feature type="region of interest" description="Disordered" evidence="1">
    <location>
        <begin position="70"/>
        <end position="115"/>
    </location>
</feature>
<evidence type="ECO:0000313" key="2">
    <source>
        <dbReference type="EMBL" id="GAA4699902.1"/>
    </source>
</evidence>
<keyword evidence="3" id="KW-1185">Reference proteome</keyword>
<proteinExistence type="predicted"/>
<reference evidence="3" key="1">
    <citation type="journal article" date="2019" name="Int. J. Syst. Evol. Microbiol.">
        <title>The Global Catalogue of Microorganisms (GCM) 10K type strain sequencing project: providing services to taxonomists for standard genome sequencing and annotation.</title>
        <authorList>
            <consortium name="The Broad Institute Genomics Platform"/>
            <consortium name="The Broad Institute Genome Sequencing Center for Infectious Disease"/>
            <person name="Wu L."/>
            <person name="Ma J."/>
        </authorList>
    </citation>
    <scope>NUCLEOTIDE SEQUENCE [LARGE SCALE GENOMIC DNA]</scope>
    <source>
        <strain evidence="3">JCM 17975</strain>
    </source>
</reference>
<comment type="caution">
    <text evidence="2">The sequence shown here is derived from an EMBL/GenBank/DDBJ whole genome shotgun (WGS) entry which is preliminary data.</text>
</comment>
<gene>
    <name evidence="2" type="ORF">GCM10023198_20770</name>
</gene>